<reference evidence="1" key="1">
    <citation type="journal article" date="2014" name="Int. J. Syst. Evol. Microbiol.">
        <title>Complete genome sequence of Corynebacterium casei LMG S-19264T (=DSM 44701T), isolated from a smear-ripened cheese.</title>
        <authorList>
            <consortium name="US DOE Joint Genome Institute (JGI-PGF)"/>
            <person name="Walter F."/>
            <person name="Albersmeier A."/>
            <person name="Kalinowski J."/>
            <person name="Ruckert C."/>
        </authorList>
    </citation>
    <scope>NUCLEOTIDE SEQUENCE</scope>
    <source>
        <strain evidence="1">CGMCC 1.15758</strain>
    </source>
</reference>
<keyword evidence="2" id="KW-1185">Reference proteome</keyword>
<dbReference type="Proteomes" id="UP000636949">
    <property type="component" value="Unassembled WGS sequence"/>
</dbReference>
<name>A0A8J2Z401_9GAMM</name>
<sequence length="61" mass="6991">MRAILLITVKMIAMITLTEKAYAIYNSGYPAYKVENIKREDTNIDQKTTYPAYASTEDIKI</sequence>
<evidence type="ECO:0000313" key="2">
    <source>
        <dbReference type="Proteomes" id="UP000636949"/>
    </source>
</evidence>
<evidence type="ECO:0000313" key="1">
    <source>
        <dbReference type="EMBL" id="GGF95974.1"/>
    </source>
</evidence>
<reference evidence="1" key="2">
    <citation type="submission" date="2020-09" db="EMBL/GenBank/DDBJ databases">
        <authorList>
            <person name="Sun Q."/>
            <person name="Zhou Y."/>
        </authorList>
    </citation>
    <scope>NUCLEOTIDE SEQUENCE</scope>
    <source>
        <strain evidence="1">CGMCC 1.15758</strain>
    </source>
</reference>
<accession>A0A8J2Z401</accession>
<gene>
    <name evidence="1" type="ORF">GCM10010995_11550</name>
</gene>
<comment type="caution">
    <text evidence="1">The sequence shown here is derived from an EMBL/GenBank/DDBJ whole genome shotgun (WGS) entry which is preliminary data.</text>
</comment>
<organism evidence="1 2">
    <name type="scientific">Cysteiniphilum litorale</name>
    <dbReference type="NCBI Taxonomy" id="2056700"/>
    <lineage>
        <taxon>Bacteria</taxon>
        <taxon>Pseudomonadati</taxon>
        <taxon>Pseudomonadota</taxon>
        <taxon>Gammaproteobacteria</taxon>
        <taxon>Thiotrichales</taxon>
        <taxon>Fastidiosibacteraceae</taxon>
        <taxon>Cysteiniphilum</taxon>
    </lineage>
</organism>
<protein>
    <submittedName>
        <fullName evidence="1">Uncharacterized protein</fullName>
    </submittedName>
</protein>
<proteinExistence type="predicted"/>
<dbReference type="AlphaFoldDB" id="A0A8J2Z401"/>
<dbReference type="RefSeq" id="WP_117002168.1">
    <property type="nucleotide sequence ID" value="NZ_BMJS01000009.1"/>
</dbReference>
<dbReference type="EMBL" id="BMJS01000009">
    <property type="protein sequence ID" value="GGF95974.1"/>
    <property type="molecule type" value="Genomic_DNA"/>
</dbReference>